<keyword evidence="1" id="KW-0694">RNA-binding</keyword>
<evidence type="ECO:0000256" key="2">
    <source>
        <dbReference type="SAM" id="MobiDB-lite"/>
    </source>
</evidence>
<dbReference type="InterPro" id="IPR035979">
    <property type="entry name" value="RBD_domain_sf"/>
</dbReference>
<feature type="compositionally biased region" description="Pro residues" evidence="2">
    <location>
        <begin position="30"/>
        <end position="45"/>
    </location>
</feature>
<feature type="compositionally biased region" description="Polar residues" evidence="2">
    <location>
        <begin position="92"/>
        <end position="102"/>
    </location>
</feature>
<sequence>MSNSSWSALDPSSHNHHHPPASAGRSYPFHRPPSHPVQRQPMPPPTKHREENPWGRDAKGQVIGSSGDEEQVVPPHHSLTSIPVTRDHPISQEASASESTHSPRLPPPHSNQLSPSSGIFTPRPHSRVTHRQNRGASFNPHSIHTIHSHIALGQAHPQVHASLQSTSTYSQNHPMRDATHPIGPPVRPRNASHQNMIVPKKARQWGIKTSQRSSAPSSEMDRSTSKTCDSANWDPKAHVVEWAQSVDPSSPHGIAGAAETPPSISPKVSDTSPTASLEDDRPSSGRSIIPPQTVYLSDEGSTTTAPSTNLPTPQAGTVMSSLPQVAPAPMPDLPTEERSSGTPPEVVTVSINGDTGSVPYESPAEGGIQPDRSSRRGPKRSAPRYPVWKGAPSAMYSPIWADRRLLIELPFAVKADVLMQAIRENFSRYGTVKHAFHYEKQGDTCEKGFVVFEAAESVQRCLADPGSRELIINSPYTRSIETFPVILAFLPPEAMTKTVFVRFEGARHNDTPSAAGNRTRLPEKVTIVAVPYVPRFTGRVRWHALVMKQGQTVRDLCEELKIVRRDVKSVDTVYLGKNVAEKDIIPRLCDYFGEVCYDPIPPTNKVQGWLVTMGGPNDAKRLMDELGKIPGILARWAQPGEVGPYKPSEMPEYAPHSSPFGQLERYIGEPIQRNPYRGLPGPPLEIMPQTVQQYPAPQIGGSIASPSAISHHSLPPPMNPYPPPPVDTPACATVMATASMHGSPEVYHPYLTSAMVPTYRGRLLDIVEVDGIVRYIDPAAVFVGRLPKTQETDLTLHKRFSKYGPIVAIEYNPLQREWSQSTYASARVLFQTPDAARRAIVHEVGLVRFSHIVN</sequence>
<dbReference type="OrthoDB" id="2570292at2759"/>
<evidence type="ECO:0000313" key="5">
    <source>
        <dbReference type="Proteomes" id="UP000193218"/>
    </source>
</evidence>
<proteinExistence type="predicted"/>
<dbReference type="GO" id="GO:0003723">
    <property type="term" value="F:RNA binding"/>
    <property type="evidence" value="ECO:0007669"/>
    <property type="project" value="UniProtKB-UniRule"/>
</dbReference>
<evidence type="ECO:0000313" key="4">
    <source>
        <dbReference type="EMBL" id="ORX40216.1"/>
    </source>
</evidence>
<dbReference type="Proteomes" id="UP000193218">
    <property type="component" value="Unassembled WGS sequence"/>
</dbReference>
<feature type="compositionally biased region" description="Polar residues" evidence="2">
    <location>
        <begin position="110"/>
        <end position="119"/>
    </location>
</feature>
<feature type="compositionally biased region" description="Polar residues" evidence="2">
    <location>
        <begin position="299"/>
        <end position="323"/>
    </location>
</feature>
<name>A0A1Y1URZ2_9TREE</name>
<dbReference type="AlphaFoldDB" id="A0A1Y1URZ2"/>
<dbReference type="InParanoid" id="A0A1Y1URZ2"/>
<feature type="domain" description="RRM" evidence="3">
    <location>
        <begin position="779"/>
        <end position="854"/>
    </location>
</feature>
<keyword evidence="5" id="KW-1185">Reference proteome</keyword>
<feature type="compositionally biased region" description="Basic residues" evidence="2">
    <location>
        <begin position="124"/>
        <end position="133"/>
    </location>
</feature>
<comment type="caution">
    <text evidence="4">The sequence shown here is derived from an EMBL/GenBank/DDBJ whole genome shotgun (WGS) entry which is preliminary data.</text>
</comment>
<dbReference type="CDD" id="cd00590">
    <property type="entry name" value="RRM_SF"/>
    <property type="match status" value="1"/>
</dbReference>
<dbReference type="InterPro" id="IPR000504">
    <property type="entry name" value="RRM_dom"/>
</dbReference>
<feature type="compositionally biased region" description="Polar residues" evidence="2">
    <location>
        <begin position="207"/>
        <end position="217"/>
    </location>
</feature>
<feature type="compositionally biased region" description="Polar residues" evidence="2">
    <location>
        <begin position="266"/>
        <end position="275"/>
    </location>
</feature>
<dbReference type="RefSeq" id="XP_021874001.1">
    <property type="nucleotide sequence ID" value="XM_022012326.1"/>
</dbReference>
<organism evidence="4 5">
    <name type="scientific">Kockovaella imperatae</name>
    <dbReference type="NCBI Taxonomy" id="4999"/>
    <lineage>
        <taxon>Eukaryota</taxon>
        <taxon>Fungi</taxon>
        <taxon>Dikarya</taxon>
        <taxon>Basidiomycota</taxon>
        <taxon>Agaricomycotina</taxon>
        <taxon>Tremellomycetes</taxon>
        <taxon>Tremellales</taxon>
        <taxon>Cuniculitremaceae</taxon>
        <taxon>Kockovaella</taxon>
    </lineage>
</organism>
<protein>
    <recommendedName>
        <fullName evidence="3">RRM domain-containing protein</fullName>
    </recommendedName>
</protein>
<gene>
    <name evidence="4" type="ORF">BD324DRAFT_267000</name>
</gene>
<dbReference type="EMBL" id="NBSH01000002">
    <property type="protein sequence ID" value="ORX40216.1"/>
    <property type="molecule type" value="Genomic_DNA"/>
</dbReference>
<accession>A0A1Y1URZ2</accession>
<dbReference type="PROSITE" id="PS50102">
    <property type="entry name" value="RRM"/>
    <property type="match status" value="1"/>
</dbReference>
<feature type="compositionally biased region" description="Basic and acidic residues" evidence="2">
    <location>
        <begin position="47"/>
        <end position="59"/>
    </location>
</feature>
<feature type="region of interest" description="Disordered" evidence="2">
    <location>
        <begin position="246"/>
        <end position="384"/>
    </location>
</feature>
<dbReference type="SUPFAM" id="SSF54928">
    <property type="entry name" value="RNA-binding domain, RBD"/>
    <property type="match status" value="2"/>
</dbReference>
<dbReference type="GeneID" id="33554134"/>
<feature type="region of interest" description="Disordered" evidence="2">
    <location>
        <begin position="203"/>
        <end position="232"/>
    </location>
</feature>
<feature type="region of interest" description="Disordered" evidence="2">
    <location>
        <begin position="1"/>
        <end position="140"/>
    </location>
</feature>
<reference evidence="4 5" key="1">
    <citation type="submission" date="2017-03" db="EMBL/GenBank/DDBJ databases">
        <title>Widespread Adenine N6-methylation of Active Genes in Fungi.</title>
        <authorList>
            <consortium name="DOE Joint Genome Institute"/>
            <person name="Mondo S.J."/>
            <person name="Dannebaum R.O."/>
            <person name="Kuo R.C."/>
            <person name="Louie K.B."/>
            <person name="Bewick A.J."/>
            <person name="Labutti K."/>
            <person name="Haridas S."/>
            <person name="Kuo A."/>
            <person name="Salamov A."/>
            <person name="Ahrendt S.R."/>
            <person name="Lau R."/>
            <person name="Bowen B.P."/>
            <person name="Lipzen A."/>
            <person name="Sullivan W."/>
            <person name="Andreopoulos W.B."/>
            <person name="Clum A."/>
            <person name="Lindquist E."/>
            <person name="Daum C."/>
            <person name="Northen T.R."/>
            <person name="Ramamoorthy G."/>
            <person name="Schmitz R.J."/>
            <person name="Gryganskyi A."/>
            <person name="Culley D."/>
            <person name="Magnuson J."/>
            <person name="James T.Y."/>
            <person name="O'Malley M.A."/>
            <person name="Stajich J.E."/>
            <person name="Spatafora J.W."/>
            <person name="Visel A."/>
            <person name="Grigoriev I.V."/>
        </authorList>
    </citation>
    <scope>NUCLEOTIDE SEQUENCE [LARGE SCALE GENOMIC DNA]</scope>
    <source>
        <strain evidence="4 5">NRRL Y-17943</strain>
    </source>
</reference>
<evidence type="ECO:0000259" key="3">
    <source>
        <dbReference type="PROSITE" id="PS50102"/>
    </source>
</evidence>
<evidence type="ECO:0000256" key="1">
    <source>
        <dbReference type="PROSITE-ProRule" id="PRU00176"/>
    </source>
</evidence>